<comment type="caution">
    <text evidence="1">The sequence shown here is derived from an EMBL/GenBank/DDBJ whole genome shotgun (WGS) entry which is preliminary data.</text>
</comment>
<evidence type="ECO:0000313" key="1">
    <source>
        <dbReference type="EMBL" id="MEE4597578.1"/>
    </source>
</evidence>
<accession>A0ABU7Q9F7</accession>
<keyword evidence="2" id="KW-1185">Reference proteome</keyword>
<proteinExistence type="predicted"/>
<protein>
    <submittedName>
        <fullName evidence="1">Uncharacterized protein</fullName>
    </submittedName>
</protein>
<evidence type="ECO:0000313" key="2">
    <source>
        <dbReference type="Proteomes" id="UP001354709"/>
    </source>
</evidence>
<dbReference type="EMBL" id="JAZBJO010000037">
    <property type="protein sequence ID" value="MEE4597578.1"/>
    <property type="molecule type" value="Genomic_DNA"/>
</dbReference>
<name>A0ABU7Q9F7_9ACTN</name>
<reference evidence="1 2" key="1">
    <citation type="submission" date="2023-11" db="EMBL/GenBank/DDBJ databases">
        <title>30 novel species of actinomycetes from the DSMZ collection.</title>
        <authorList>
            <person name="Nouioui I."/>
        </authorList>
    </citation>
    <scope>NUCLEOTIDE SEQUENCE [LARGE SCALE GENOMIC DNA]</scope>
    <source>
        <strain evidence="1 2">DSM 41524</strain>
    </source>
</reference>
<dbReference type="Proteomes" id="UP001354709">
    <property type="component" value="Unassembled WGS sequence"/>
</dbReference>
<dbReference type="RefSeq" id="WP_330814300.1">
    <property type="nucleotide sequence ID" value="NZ_JAZBJO010000037.1"/>
</dbReference>
<sequence length="120" mass="12833">MATALEHAAGAVRQGADVGQVLAEVRCLLPEPADAHLTDGDDDPPASGKAERLNRVREWYLALPDEIRGWSSHAIVADRGYAAALGELTGVKVDTVRTEYLNPIRRELGEGVPQPPQAKG</sequence>
<gene>
    <name evidence="1" type="ORF">V2J94_37845</name>
</gene>
<organism evidence="1 2">
    <name type="scientific">Streptomyces asiaticus subsp. ignotus</name>
    <dbReference type="NCBI Taxonomy" id="3098222"/>
    <lineage>
        <taxon>Bacteria</taxon>
        <taxon>Bacillati</taxon>
        <taxon>Actinomycetota</taxon>
        <taxon>Actinomycetes</taxon>
        <taxon>Kitasatosporales</taxon>
        <taxon>Streptomycetaceae</taxon>
        <taxon>Streptomyces</taxon>
        <taxon>Streptomyces violaceusniger group</taxon>
    </lineage>
</organism>